<evidence type="ECO:0000313" key="1">
    <source>
        <dbReference type="EMBL" id="RNA33928.1"/>
    </source>
</evidence>
<comment type="caution">
    <text evidence="1">The sequence shown here is derived from an EMBL/GenBank/DDBJ whole genome shotgun (WGS) entry which is preliminary data.</text>
</comment>
<proteinExistence type="predicted"/>
<gene>
    <name evidence="1" type="ORF">BpHYR1_004334</name>
</gene>
<keyword evidence="2" id="KW-1185">Reference proteome</keyword>
<organism evidence="1 2">
    <name type="scientific">Brachionus plicatilis</name>
    <name type="common">Marine rotifer</name>
    <name type="synonym">Brachionus muelleri</name>
    <dbReference type="NCBI Taxonomy" id="10195"/>
    <lineage>
        <taxon>Eukaryota</taxon>
        <taxon>Metazoa</taxon>
        <taxon>Spiralia</taxon>
        <taxon>Gnathifera</taxon>
        <taxon>Rotifera</taxon>
        <taxon>Eurotatoria</taxon>
        <taxon>Monogononta</taxon>
        <taxon>Pseudotrocha</taxon>
        <taxon>Ploima</taxon>
        <taxon>Brachionidae</taxon>
        <taxon>Brachionus</taxon>
    </lineage>
</organism>
<dbReference type="AlphaFoldDB" id="A0A3M7SED2"/>
<dbReference type="EMBL" id="REGN01001552">
    <property type="protein sequence ID" value="RNA33928.1"/>
    <property type="molecule type" value="Genomic_DNA"/>
</dbReference>
<reference evidence="1 2" key="1">
    <citation type="journal article" date="2018" name="Sci. Rep.">
        <title>Genomic signatures of local adaptation to the degree of environmental predictability in rotifers.</title>
        <authorList>
            <person name="Franch-Gras L."/>
            <person name="Hahn C."/>
            <person name="Garcia-Roger E.M."/>
            <person name="Carmona M.J."/>
            <person name="Serra M."/>
            <person name="Gomez A."/>
        </authorList>
    </citation>
    <scope>NUCLEOTIDE SEQUENCE [LARGE SCALE GENOMIC DNA]</scope>
    <source>
        <strain evidence="1">HYR1</strain>
    </source>
</reference>
<evidence type="ECO:0000313" key="2">
    <source>
        <dbReference type="Proteomes" id="UP000276133"/>
    </source>
</evidence>
<protein>
    <submittedName>
        <fullName evidence="1">Uncharacterized protein</fullName>
    </submittedName>
</protein>
<sequence>MTSQILLGTAQLNKFSSFFLSQISTPQRRSIDYSFKKITTSSLKNDLDFFLLLFYGKSTFPKLINIEKIKENSQRRLKTLMHSSHLNHYFSINI</sequence>
<accession>A0A3M7SED2</accession>
<dbReference type="Proteomes" id="UP000276133">
    <property type="component" value="Unassembled WGS sequence"/>
</dbReference>
<name>A0A3M7SED2_BRAPC</name>